<dbReference type="InterPro" id="IPR009060">
    <property type="entry name" value="UBA-like_sf"/>
</dbReference>
<comment type="similarity">
    <text evidence="1 6 7">Belongs to the EF-Ts family.</text>
</comment>
<dbReference type="InterPro" id="IPR014039">
    <property type="entry name" value="Transl_elong_EFTs/EF1B_dimer"/>
</dbReference>
<feature type="region of interest" description="Involved in Mg(2+) ion dislocation from EF-Tu" evidence="6">
    <location>
        <begin position="81"/>
        <end position="84"/>
    </location>
</feature>
<name>A0A1B4VDK5_9GAMM</name>
<keyword evidence="4 6" id="KW-0251">Elongation factor</keyword>
<evidence type="ECO:0000256" key="6">
    <source>
        <dbReference type="HAMAP-Rule" id="MF_00050"/>
    </source>
</evidence>
<keyword evidence="11" id="KW-1185">Reference proteome</keyword>
<evidence type="ECO:0000256" key="3">
    <source>
        <dbReference type="ARBA" id="ARBA00022490"/>
    </source>
</evidence>
<dbReference type="HAMAP" id="MF_00050">
    <property type="entry name" value="EF_Ts"/>
    <property type="match status" value="1"/>
</dbReference>
<dbReference type="Proteomes" id="UP000218899">
    <property type="component" value="Chromosome"/>
</dbReference>
<evidence type="ECO:0000256" key="7">
    <source>
        <dbReference type="RuleBase" id="RU000642"/>
    </source>
</evidence>
<dbReference type="InterPro" id="IPR018101">
    <property type="entry name" value="Transl_elong_Ts_CS"/>
</dbReference>
<dbReference type="Gene3D" id="3.30.479.20">
    <property type="entry name" value="Elongation factor Ts, dimerisation domain"/>
    <property type="match status" value="2"/>
</dbReference>
<dbReference type="PANTHER" id="PTHR11741:SF0">
    <property type="entry name" value="ELONGATION FACTOR TS, MITOCHONDRIAL"/>
    <property type="match status" value="1"/>
</dbReference>
<dbReference type="InterPro" id="IPR001816">
    <property type="entry name" value="Transl_elong_EFTs/EF1B"/>
</dbReference>
<dbReference type="FunFam" id="1.10.8.10:FF:000001">
    <property type="entry name" value="Elongation factor Ts"/>
    <property type="match status" value="1"/>
</dbReference>
<evidence type="ECO:0000259" key="9">
    <source>
        <dbReference type="Pfam" id="PF00889"/>
    </source>
</evidence>
<dbReference type="OrthoDB" id="9808348at2"/>
<dbReference type="Gene3D" id="1.10.286.20">
    <property type="match status" value="1"/>
</dbReference>
<proteinExistence type="inferred from homology"/>
<dbReference type="NCBIfam" id="TIGR00116">
    <property type="entry name" value="tsf"/>
    <property type="match status" value="1"/>
</dbReference>
<comment type="function">
    <text evidence="6 7">Associates with the EF-Tu.GDP complex and induces the exchange of GDP to GTP. It remains bound to the aminoacyl-tRNA.EF-Tu.GTP complex up to the GTP hydrolysis stage on the ribosome.</text>
</comment>
<gene>
    <name evidence="6" type="primary">tsf</name>
    <name evidence="10" type="ORF">SVA_1617</name>
</gene>
<accession>A0A1B4VDK5</accession>
<reference evidence="10 11" key="1">
    <citation type="submission" date="2015-08" db="EMBL/GenBank/DDBJ databases">
        <title>Complete genome sequence of Sulfurifustis variabilis.</title>
        <authorList>
            <person name="Miura A."/>
            <person name="Kojima H."/>
            <person name="Fukui M."/>
        </authorList>
    </citation>
    <scope>NUCLEOTIDE SEQUENCE [LARGE SCALE GENOMIC DNA]</scope>
    <source>
        <strain evidence="11">skN76</strain>
    </source>
</reference>
<keyword evidence="3 6" id="KW-0963">Cytoplasm</keyword>
<evidence type="ECO:0000256" key="2">
    <source>
        <dbReference type="ARBA" id="ARBA00016956"/>
    </source>
</evidence>
<dbReference type="PROSITE" id="PS01127">
    <property type="entry name" value="EF_TS_2"/>
    <property type="match status" value="1"/>
</dbReference>
<feature type="domain" description="Translation elongation factor EFTs/EF1B dimerisation" evidence="9">
    <location>
        <begin position="72"/>
        <end position="275"/>
    </location>
</feature>
<dbReference type="InterPro" id="IPR036402">
    <property type="entry name" value="EF-Ts_dimer_sf"/>
</dbReference>
<dbReference type="Gene3D" id="1.10.8.10">
    <property type="entry name" value="DNA helicase RuvA subunit, C-terminal domain"/>
    <property type="match status" value="1"/>
</dbReference>
<dbReference type="AlphaFoldDB" id="A0A1B4VDK5"/>
<evidence type="ECO:0000256" key="5">
    <source>
        <dbReference type="ARBA" id="ARBA00022917"/>
    </source>
</evidence>
<evidence type="ECO:0000256" key="8">
    <source>
        <dbReference type="RuleBase" id="RU000643"/>
    </source>
</evidence>
<dbReference type="Pfam" id="PF00889">
    <property type="entry name" value="EF_TS"/>
    <property type="match status" value="1"/>
</dbReference>
<evidence type="ECO:0000313" key="10">
    <source>
        <dbReference type="EMBL" id="BAU48177.1"/>
    </source>
</evidence>
<organism evidence="10 11">
    <name type="scientific">Sulfurifustis variabilis</name>
    <dbReference type="NCBI Taxonomy" id="1675686"/>
    <lineage>
        <taxon>Bacteria</taxon>
        <taxon>Pseudomonadati</taxon>
        <taxon>Pseudomonadota</taxon>
        <taxon>Gammaproteobacteria</taxon>
        <taxon>Acidiferrobacterales</taxon>
        <taxon>Acidiferrobacteraceae</taxon>
        <taxon>Sulfurifustis</taxon>
    </lineage>
</organism>
<dbReference type="KEGG" id="sva:SVA_1617"/>
<dbReference type="GO" id="GO:0005737">
    <property type="term" value="C:cytoplasm"/>
    <property type="evidence" value="ECO:0007669"/>
    <property type="project" value="UniProtKB-SubCell"/>
</dbReference>
<dbReference type="GO" id="GO:0003746">
    <property type="term" value="F:translation elongation factor activity"/>
    <property type="evidence" value="ECO:0007669"/>
    <property type="project" value="UniProtKB-UniRule"/>
</dbReference>
<dbReference type="FunFam" id="1.10.286.20:FF:000001">
    <property type="entry name" value="Elongation factor Ts"/>
    <property type="match status" value="1"/>
</dbReference>
<dbReference type="SUPFAM" id="SSF54713">
    <property type="entry name" value="Elongation factor Ts (EF-Ts), dimerisation domain"/>
    <property type="match status" value="2"/>
</dbReference>
<evidence type="ECO:0000256" key="1">
    <source>
        <dbReference type="ARBA" id="ARBA00005532"/>
    </source>
</evidence>
<evidence type="ECO:0000313" key="11">
    <source>
        <dbReference type="Proteomes" id="UP000218899"/>
    </source>
</evidence>
<dbReference type="EMBL" id="AP014936">
    <property type="protein sequence ID" value="BAU48177.1"/>
    <property type="molecule type" value="Genomic_DNA"/>
</dbReference>
<evidence type="ECO:0000256" key="4">
    <source>
        <dbReference type="ARBA" id="ARBA00022768"/>
    </source>
</evidence>
<comment type="subcellular location">
    <subcellularLocation>
        <location evidence="6 8">Cytoplasm</location>
    </subcellularLocation>
</comment>
<dbReference type="PANTHER" id="PTHR11741">
    <property type="entry name" value="ELONGATION FACTOR TS"/>
    <property type="match status" value="1"/>
</dbReference>
<dbReference type="CDD" id="cd14275">
    <property type="entry name" value="UBA_EF-Ts"/>
    <property type="match status" value="1"/>
</dbReference>
<protein>
    <recommendedName>
        <fullName evidence="2 6">Elongation factor Ts</fullName>
        <shortName evidence="6">EF-Ts</shortName>
    </recommendedName>
</protein>
<keyword evidence="5 6" id="KW-0648">Protein biosynthesis</keyword>
<dbReference type="SUPFAM" id="SSF46934">
    <property type="entry name" value="UBA-like"/>
    <property type="match status" value="1"/>
</dbReference>
<sequence>MSISAAQVKELRERTGLGMMECKAALQETQGDMEAAADLLRKKAGAKVEKKAGRTAAEGAIGLYVSGDRRLAAMVEVNSETDFVAKGEDFLGFANACAATVAESRPADVEALYGQPLKDAGGQSVAQAREGLVMKLGENIGVRRFVRLQSAQGRLGSYVHGRKIGVVVEVEGGDEALAKDLAMHVAASKPECVSKDQVPADLIAREKEIFAEQARQSGKPANIIEKMIEGRINKFLNEITLLGQPFVKDPDTTVEKLLKSAGAKVVRFTRFEVGEGIEKKSGDFAAEVMAQVKGG</sequence>
<dbReference type="RefSeq" id="WP_096460718.1">
    <property type="nucleotide sequence ID" value="NZ_AP014936.1"/>
</dbReference>